<dbReference type="InterPro" id="IPR003340">
    <property type="entry name" value="B3_DNA-bd"/>
</dbReference>
<dbReference type="Pfam" id="PF02362">
    <property type="entry name" value="B3"/>
    <property type="match status" value="1"/>
</dbReference>
<protein>
    <recommendedName>
        <fullName evidence="7">TF-B3 domain-containing protein</fullName>
    </recommendedName>
</protein>
<dbReference type="AlphaFoldDB" id="A0AAW2BKC4"/>
<evidence type="ECO:0000256" key="4">
    <source>
        <dbReference type="ARBA" id="ARBA00023163"/>
    </source>
</evidence>
<proteinExistence type="predicted"/>
<feature type="region of interest" description="Disordered" evidence="6">
    <location>
        <begin position="26"/>
        <end position="57"/>
    </location>
</feature>
<evidence type="ECO:0000256" key="3">
    <source>
        <dbReference type="ARBA" id="ARBA00023125"/>
    </source>
</evidence>
<feature type="domain" description="TF-B3" evidence="7">
    <location>
        <begin position="135"/>
        <end position="238"/>
    </location>
</feature>
<keyword evidence="5" id="KW-0539">Nucleus</keyword>
<reference evidence="8 9" key="1">
    <citation type="submission" date="2024-01" db="EMBL/GenBank/DDBJ databases">
        <title>A telomere-to-telomere, gap-free genome of sweet tea (Lithocarpus litseifolius).</title>
        <authorList>
            <person name="Zhou J."/>
        </authorList>
    </citation>
    <scope>NUCLEOTIDE SEQUENCE [LARGE SCALE GENOMIC DNA]</scope>
    <source>
        <strain evidence="8">Zhou-2022a</strain>
        <tissue evidence="8">Leaf</tissue>
    </source>
</reference>
<evidence type="ECO:0000313" key="8">
    <source>
        <dbReference type="EMBL" id="KAK9985888.1"/>
    </source>
</evidence>
<dbReference type="Proteomes" id="UP001459277">
    <property type="component" value="Unassembled WGS sequence"/>
</dbReference>
<dbReference type="FunFam" id="2.40.330.10:FF:000002">
    <property type="entry name" value="B3 domain-containing protein"/>
    <property type="match status" value="1"/>
</dbReference>
<dbReference type="PANTHER" id="PTHR31140:SF70">
    <property type="entry name" value="B3 DOMAIN-CONTAINING PROTEIN OS11G0156000"/>
    <property type="match status" value="1"/>
</dbReference>
<feature type="region of interest" description="Disordered" evidence="6">
    <location>
        <begin position="73"/>
        <end position="140"/>
    </location>
</feature>
<evidence type="ECO:0000256" key="5">
    <source>
        <dbReference type="ARBA" id="ARBA00023242"/>
    </source>
</evidence>
<name>A0AAW2BKC4_9ROSI</name>
<dbReference type="GO" id="GO:0005634">
    <property type="term" value="C:nucleus"/>
    <property type="evidence" value="ECO:0007669"/>
    <property type="project" value="UniProtKB-SubCell"/>
</dbReference>
<dbReference type="InterPro" id="IPR044800">
    <property type="entry name" value="LEC2-like"/>
</dbReference>
<feature type="compositionally biased region" description="Acidic residues" evidence="6">
    <location>
        <begin position="92"/>
        <end position="102"/>
    </location>
</feature>
<gene>
    <name evidence="8" type="ORF">SO802_030839</name>
</gene>
<sequence length="389" mass="44712">MSINHYSSDLPETLWRTQLQLQQYHQQLQQQQSTFMEPNQNPFSSSSSSNPNLSWNPQLYHHQHHQAWLNSQNSQDPMFRNPNTPFNFNLNDENDNDEDLDDQNPTSQPQEFEQQQLDDHHENEEAAAQQKEHMFEKPLTPSDVGKLNRLVIPKQHAEKYFPLGGDSSDKGLLLSFEDESGKCWRFRYSYWNSSQSYVLTKGWSRYVKEKRLDAGDVVLFERHRTDCDRLFIGWRRRGTGAAHDSSCGGGGSSGGGVVAHNSTTSACASGAVSEAWTRAFYNTHPYPTHHHHQHQHHSHPLPYQPDSCLHAAESSSSPVENQTTPVGNSKILRLFGVNLKCQPEDESVPSTLPDHDHNHAWSTYQHYYHHQHDYSSSVPHDHMMRDRRG</sequence>
<dbReference type="PANTHER" id="PTHR31140">
    <property type="entry name" value="B3 DOMAIN-CONTAINING TRANSCRIPTION FACTOR ABI3"/>
    <property type="match status" value="1"/>
</dbReference>
<accession>A0AAW2BKC4</accession>
<feature type="compositionally biased region" description="Polar residues" evidence="6">
    <location>
        <begin position="103"/>
        <end position="115"/>
    </location>
</feature>
<feature type="compositionally biased region" description="Basic and acidic residues" evidence="6">
    <location>
        <begin position="117"/>
        <end position="136"/>
    </location>
</feature>
<dbReference type="SMART" id="SM01019">
    <property type="entry name" value="B3"/>
    <property type="match status" value="1"/>
</dbReference>
<dbReference type="InterPro" id="IPR015300">
    <property type="entry name" value="DNA-bd_pseudobarrel_sf"/>
</dbReference>
<keyword evidence="3" id="KW-0238">DNA-binding</keyword>
<dbReference type="GO" id="GO:0003677">
    <property type="term" value="F:DNA binding"/>
    <property type="evidence" value="ECO:0007669"/>
    <property type="project" value="UniProtKB-KW"/>
</dbReference>
<keyword evidence="4" id="KW-0804">Transcription</keyword>
<comment type="subcellular location">
    <subcellularLocation>
        <location evidence="1">Nucleus</location>
    </subcellularLocation>
</comment>
<dbReference type="Gene3D" id="2.40.330.10">
    <property type="entry name" value="DNA-binding pseudobarrel domain"/>
    <property type="match status" value="1"/>
</dbReference>
<dbReference type="GO" id="GO:0003700">
    <property type="term" value="F:DNA-binding transcription factor activity"/>
    <property type="evidence" value="ECO:0007669"/>
    <property type="project" value="InterPro"/>
</dbReference>
<keyword evidence="9" id="KW-1185">Reference proteome</keyword>
<comment type="caution">
    <text evidence="8">The sequence shown here is derived from an EMBL/GenBank/DDBJ whole genome shotgun (WGS) entry which is preliminary data.</text>
</comment>
<feature type="compositionally biased region" description="Polar residues" evidence="6">
    <location>
        <begin position="73"/>
        <end position="85"/>
    </location>
</feature>
<evidence type="ECO:0000313" key="9">
    <source>
        <dbReference type="Proteomes" id="UP001459277"/>
    </source>
</evidence>
<dbReference type="SUPFAM" id="SSF101936">
    <property type="entry name" value="DNA-binding pseudobarrel domain"/>
    <property type="match status" value="1"/>
</dbReference>
<evidence type="ECO:0000256" key="2">
    <source>
        <dbReference type="ARBA" id="ARBA00023015"/>
    </source>
</evidence>
<organism evidence="8 9">
    <name type="scientific">Lithocarpus litseifolius</name>
    <dbReference type="NCBI Taxonomy" id="425828"/>
    <lineage>
        <taxon>Eukaryota</taxon>
        <taxon>Viridiplantae</taxon>
        <taxon>Streptophyta</taxon>
        <taxon>Embryophyta</taxon>
        <taxon>Tracheophyta</taxon>
        <taxon>Spermatophyta</taxon>
        <taxon>Magnoliopsida</taxon>
        <taxon>eudicotyledons</taxon>
        <taxon>Gunneridae</taxon>
        <taxon>Pentapetalae</taxon>
        <taxon>rosids</taxon>
        <taxon>fabids</taxon>
        <taxon>Fagales</taxon>
        <taxon>Fagaceae</taxon>
        <taxon>Lithocarpus</taxon>
    </lineage>
</organism>
<keyword evidence="2" id="KW-0805">Transcription regulation</keyword>
<evidence type="ECO:0000259" key="7">
    <source>
        <dbReference type="PROSITE" id="PS50863"/>
    </source>
</evidence>
<evidence type="ECO:0000256" key="1">
    <source>
        <dbReference type="ARBA" id="ARBA00004123"/>
    </source>
</evidence>
<dbReference type="EMBL" id="JAZDWU010000011">
    <property type="protein sequence ID" value="KAK9985888.1"/>
    <property type="molecule type" value="Genomic_DNA"/>
</dbReference>
<dbReference type="CDD" id="cd10017">
    <property type="entry name" value="B3_DNA"/>
    <property type="match status" value="1"/>
</dbReference>
<dbReference type="PROSITE" id="PS50863">
    <property type="entry name" value="B3"/>
    <property type="match status" value="1"/>
</dbReference>
<evidence type="ECO:0000256" key="6">
    <source>
        <dbReference type="SAM" id="MobiDB-lite"/>
    </source>
</evidence>